<accession>A0A381FQD6</accession>
<proteinExistence type="predicted"/>
<dbReference type="EMBL" id="UFVR01000004">
    <property type="protein sequence ID" value="SUX48768.1"/>
    <property type="molecule type" value="Genomic_DNA"/>
</dbReference>
<protein>
    <submittedName>
        <fullName evidence="1">Uncharacterized protein</fullName>
    </submittedName>
</protein>
<gene>
    <name evidence="1" type="ORF">NCTC13532_04379</name>
</gene>
<organism evidence="1 2">
    <name type="scientific">Chryseobacterium indoltheticum</name>
    <dbReference type="NCBI Taxonomy" id="254"/>
    <lineage>
        <taxon>Bacteria</taxon>
        <taxon>Pseudomonadati</taxon>
        <taxon>Bacteroidota</taxon>
        <taxon>Flavobacteriia</taxon>
        <taxon>Flavobacteriales</taxon>
        <taxon>Weeksellaceae</taxon>
        <taxon>Chryseobacterium group</taxon>
        <taxon>Chryseobacterium</taxon>
    </lineage>
</organism>
<dbReference type="AlphaFoldDB" id="A0A381FQD6"/>
<reference evidence="1 2" key="1">
    <citation type="submission" date="2018-06" db="EMBL/GenBank/DDBJ databases">
        <authorList>
            <consortium name="Pathogen Informatics"/>
            <person name="Doyle S."/>
        </authorList>
    </citation>
    <scope>NUCLEOTIDE SEQUENCE [LARGE SCALE GENOMIC DNA]</scope>
    <source>
        <strain evidence="1 2">NCTC13532</strain>
    </source>
</reference>
<dbReference type="Proteomes" id="UP000254282">
    <property type="component" value="Unassembled WGS sequence"/>
</dbReference>
<dbReference type="RefSeq" id="WP_115621774.1">
    <property type="nucleotide sequence ID" value="NZ_UFVR01000004.1"/>
</dbReference>
<name>A0A381FQD6_9FLAO</name>
<sequence>MKMVTKIFFIIAVGLSTVISAQKKIVNQQNIEKFQTNKNLYIGEKVKVLLKDLKAKIKTASFYGGWSEEASRITLRFEDDKSKLVIFVKEHDLETNKLFLNKGNSQKRIDRDGKIYRSNDDILKKYENLTITDLLAF</sequence>
<evidence type="ECO:0000313" key="2">
    <source>
        <dbReference type="Proteomes" id="UP000254282"/>
    </source>
</evidence>
<evidence type="ECO:0000313" key="1">
    <source>
        <dbReference type="EMBL" id="SUX48768.1"/>
    </source>
</evidence>